<feature type="disulfide bond" evidence="5">
    <location>
        <begin position="282"/>
        <end position="291"/>
    </location>
</feature>
<sequence length="356" mass="38328">MLGAARGVRCQNITDIDECSEELAPCAHRCVNSEGSFTCACHPGFELGADGKHCYRIELEIVNSCEKNNGGCSHHCEPAIGGPRCSCNHGHRLDADEKTCIDFDECESGDACCAQLCINYSGGYECGCQEGFRISSDGCGCDDVDECLDVSVDCDQLCINSVGTYDCACEEGYRIGSDGRTCLSLDDEQLEEEEEVLDILRFPGLLVENSPWPFPYLAPSLAASYEDEDDEEDQEAEEEFQGLTALHRVVCLDGTFGLDCSLSCDNCLNGGKCQQGKSGCFCPEGWTGILCNESNTLTTSVNQSVPLGCPRGTYGTACSLECQCVEENTLECSAKNGSCTCKPGYQGNRCQEGTNQ</sequence>
<dbReference type="PROSITE" id="PS00022">
    <property type="entry name" value="EGF_1"/>
    <property type="match status" value="1"/>
</dbReference>
<dbReference type="SUPFAM" id="SSF57184">
    <property type="entry name" value="Growth factor receptor domain"/>
    <property type="match status" value="2"/>
</dbReference>
<dbReference type="InterPro" id="IPR052108">
    <property type="entry name" value="MEGF/SIB"/>
</dbReference>
<evidence type="ECO:0000256" key="2">
    <source>
        <dbReference type="ARBA" id="ARBA00022729"/>
    </source>
</evidence>
<dbReference type="FunFam" id="2.10.25.10:FF:000010">
    <property type="entry name" value="Pro-epidermal growth factor"/>
    <property type="match status" value="1"/>
</dbReference>
<dbReference type="Pfam" id="PF07645">
    <property type="entry name" value="EGF_CA"/>
    <property type="match status" value="3"/>
</dbReference>
<dbReference type="Pfam" id="PF14670">
    <property type="entry name" value="FXa_inhibition"/>
    <property type="match status" value="1"/>
</dbReference>
<accession>A0A8J6L1Z1</accession>
<comment type="caution">
    <text evidence="7">The sequence shown here is derived from an EMBL/GenBank/DDBJ whole genome shotgun (WGS) entry which is preliminary data.</text>
</comment>
<dbReference type="Gene3D" id="2.170.300.10">
    <property type="entry name" value="Tie2 ligand-binding domain superfamily"/>
    <property type="match status" value="1"/>
</dbReference>
<feature type="domain" description="EGF-like" evidence="6">
    <location>
        <begin position="256"/>
        <end position="292"/>
    </location>
</feature>
<evidence type="ECO:0000259" key="6">
    <source>
        <dbReference type="PROSITE" id="PS50026"/>
    </source>
</evidence>
<dbReference type="PROSITE" id="PS50026">
    <property type="entry name" value="EGF_3"/>
    <property type="match status" value="2"/>
</dbReference>
<dbReference type="InterPro" id="IPR001881">
    <property type="entry name" value="EGF-like_Ca-bd_dom"/>
</dbReference>
<keyword evidence="4 5" id="KW-1015">Disulfide bond</keyword>
<dbReference type="PROSITE" id="PS01187">
    <property type="entry name" value="EGF_CA"/>
    <property type="match status" value="1"/>
</dbReference>
<evidence type="ECO:0000313" key="7">
    <source>
        <dbReference type="EMBL" id="KAH0517103.1"/>
    </source>
</evidence>
<evidence type="ECO:0000256" key="5">
    <source>
        <dbReference type="PROSITE-ProRule" id="PRU00076"/>
    </source>
</evidence>
<dbReference type="InterPro" id="IPR000742">
    <property type="entry name" value="EGF"/>
</dbReference>
<dbReference type="FunFam" id="2.10.25.10:FF:000037">
    <property type="entry name" value="Signal peptide, CUB domain and EGF-like domain-containing 2"/>
    <property type="match status" value="1"/>
</dbReference>
<dbReference type="InterPro" id="IPR009030">
    <property type="entry name" value="Growth_fac_rcpt_cys_sf"/>
</dbReference>
<dbReference type="PROSITE" id="PS00010">
    <property type="entry name" value="ASX_HYDROXYL"/>
    <property type="match status" value="1"/>
</dbReference>
<dbReference type="PANTHER" id="PTHR24035:SF138">
    <property type="entry name" value="MULTIPLE EPIDERMAL GROWTH FACTOR-LIKE DOMAINS PROTEIN 6"/>
    <property type="match status" value="1"/>
</dbReference>
<dbReference type="SMART" id="SM00181">
    <property type="entry name" value="EGF"/>
    <property type="match status" value="6"/>
</dbReference>
<keyword evidence="3" id="KW-0677">Repeat</keyword>
<evidence type="ECO:0000256" key="1">
    <source>
        <dbReference type="ARBA" id="ARBA00022536"/>
    </source>
</evidence>
<keyword evidence="1 5" id="KW-0245">EGF-like domain</keyword>
<dbReference type="Proteomes" id="UP000710432">
    <property type="component" value="Unassembled WGS sequence"/>
</dbReference>
<evidence type="ECO:0000256" key="3">
    <source>
        <dbReference type="ARBA" id="ARBA00022737"/>
    </source>
</evidence>
<gene>
    <name evidence="7" type="ORF">LTLLF_122565</name>
</gene>
<proteinExistence type="predicted"/>
<comment type="caution">
    <text evidence="5">Lacks conserved residue(s) required for the propagation of feature annotation.</text>
</comment>
<feature type="domain" description="EGF-like" evidence="6">
    <location>
        <begin position="15"/>
        <end position="55"/>
    </location>
</feature>
<reference evidence="7" key="1">
    <citation type="submission" date="2020-03" db="EMBL/GenBank/DDBJ databases">
        <title>Studies in the Genomics of Life Span.</title>
        <authorList>
            <person name="Glass D."/>
        </authorList>
    </citation>
    <scope>NUCLEOTIDE SEQUENCE</scope>
    <source>
        <strain evidence="7">LTLLF</strain>
        <tissue evidence="7">Muscle</tissue>
    </source>
</reference>
<dbReference type="AlphaFoldDB" id="A0A8J6L1Z1"/>
<dbReference type="SMART" id="SM00179">
    <property type="entry name" value="EGF_CA"/>
    <property type="match status" value="4"/>
</dbReference>
<dbReference type="InterPro" id="IPR018097">
    <property type="entry name" value="EGF_Ca-bd_CS"/>
</dbReference>
<organism evidence="7 8">
    <name type="scientific">Microtus ochrogaster</name>
    <name type="common">Prairie vole</name>
    <dbReference type="NCBI Taxonomy" id="79684"/>
    <lineage>
        <taxon>Eukaryota</taxon>
        <taxon>Metazoa</taxon>
        <taxon>Chordata</taxon>
        <taxon>Craniata</taxon>
        <taxon>Vertebrata</taxon>
        <taxon>Euteleostomi</taxon>
        <taxon>Mammalia</taxon>
        <taxon>Eutheria</taxon>
        <taxon>Euarchontoglires</taxon>
        <taxon>Glires</taxon>
        <taxon>Rodentia</taxon>
        <taxon>Myomorpha</taxon>
        <taxon>Muroidea</taxon>
        <taxon>Cricetidae</taxon>
        <taxon>Arvicolinae</taxon>
        <taxon>Microtus</taxon>
    </lineage>
</organism>
<dbReference type="PROSITE" id="PS01186">
    <property type="entry name" value="EGF_2"/>
    <property type="match status" value="3"/>
</dbReference>
<dbReference type="GO" id="GO:0005509">
    <property type="term" value="F:calcium ion binding"/>
    <property type="evidence" value="ECO:0007669"/>
    <property type="project" value="InterPro"/>
</dbReference>
<dbReference type="EMBL" id="JAATJU010017933">
    <property type="protein sequence ID" value="KAH0517103.1"/>
    <property type="molecule type" value="Genomic_DNA"/>
</dbReference>
<dbReference type="Gene3D" id="2.10.25.10">
    <property type="entry name" value="Laminin"/>
    <property type="match status" value="4"/>
</dbReference>
<keyword evidence="2" id="KW-0732">Signal</keyword>
<dbReference type="PANTHER" id="PTHR24035">
    <property type="entry name" value="MULTIPLE EPIDERMAL GROWTH FACTOR-LIKE DOMAINS PROTEIN"/>
    <property type="match status" value="1"/>
</dbReference>
<evidence type="ECO:0000313" key="8">
    <source>
        <dbReference type="Proteomes" id="UP000710432"/>
    </source>
</evidence>
<name>A0A8J6L1Z1_MICOH</name>
<evidence type="ECO:0000256" key="4">
    <source>
        <dbReference type="ARBA" id="ARBA00023157"/>
    </source>
</evidence>
<protein>
    <submittedName>
        <fullName evidence="7">EGF-like and EMI domain-containing protein 1</fullName>
    </submittedName>
</protein>
<dbReference type="SUPFAM" id="SSF57196">
    <property type="entry name" value="EGF/Laminin"/>
    <property type="match status" value="1"/>
</dbReference>
<dbReference type="InterPro" id="IPR049883">
    <property type="entry name" value="NOTCH1_EGF-like"/>
</dbReference>
<dbReference type="InterPro" id="IPR000152">
    <property type="entry name" value="EGF-type_Asp/Asn_hydroxyl_site"/>
</dbReference>